<organism evidence="1 2">
    <name type="scientific">Prolixibacter bellariivorans</name>
    <dbReference type="NCBI Taxonomy" id="314319"/>
    <lineage>
        <taxon>Bacteria</taxon>
        <taxon>Pseudomonadati</taxon>
        <taxon>Bacteroidota</taxon>
        <taxon>Bacteroidia</taxon>
        <taxon>Marinilabiliales</taxon>
        <taxon>Prolixibacteraceae</taxon>
        <taxon>Prolixibacter</taxon>
    </lineage>
</organism>
<keyword evidence="2" id="KW-1185">Reference proteome</keyword>
<dbReference type="RefSeq" id="WP_025864484.1">
    <property type="nucleotide sequence ID" value="NZ_BLAX01000001.1"/>
</dbReference>
<evidence type="ECO:0000313" key="2">
    <source>
        <dbReference type="Proteomes" id="UP000391834"/>
    </source>
</evidence>
<protein>
    <submittedName>
        <fullName evidence="1">Uncharacterized protein</fullName>
    </submittedName>
</protein>
<dbReference type="EMBL" id="BLAX01000001">
    <property type="protein sequence ID" value="GET33788.1"/>
    <property type="molecule type" value="Genomic_DNA"/>
</dbReference>
<dbReference type="AlphaFoldDB" id="A0A5M4B1H1"/>
<name>A0A5M4B1H1_9BACT</name>
<dbReference type="Proteomes" id="UP000391834">
    <property type="component" value="Unassembled WGS sequence"/>
</dbReference>
<accession>A0A5M4B1H1</accession>
<comment type="caution">
    <text evidence="1">The sequence shown here is derived from an EMBL/GenBank/DDBJ whole genome shotgun (WGS) entry which is preliminary data.</text>
</comment>
<evidence type="ECO:0000313" key="1">
    <source>
        <dbReference type="EMBL" id="GET33788.1"/>
    </source>
</evidence>
<reference evidence="1 2" key="1">
    <citation type="submission" date="2019-10" db="EMBL/GenBank/DDBJ databases">
        <title>Prolixibacter strains distinguished by the presence of nitrate reductase genes were adept at nitrate-dependent anaerobic corrosion of metallic iron and carbon steel.</title>
        <authorList>
            <person name="Iino T."/>
            <person name="Shono N."/>
            <person name="Ito K."/>
            <person name="Nakamura R."/>
            <person name="Sueoka K."/>
            <person name="Harayama S."/>
            <person name="Ohkuma M."/>
        </authorList>
    </citation>
    <scope>NUCLEOTIDE SEQUENCE [LARGE SCALE GENOMIC DNA]</scope>
    <source>
        <strain evidence="1 2">JCM 13498</strain>
    </source>
</reference>
<gene>
    <name evidence="1" type="ORF">PbJCM13498_26510</name>
</gene>
<dbReference type="OrthoDB" id="1092806at2"/>
<proteinExistence type="predicted"/>
<sequence>MNPIIRKNKIIDALKLELRWHPEARLTDLYKNFFQDRYGPGHLVEDVDRAYNYMEKEVKEAEHFDVPDLLPLGYHQQFFRINLRLLKEDIIPIEIFFPLFLESAQSVNPPEISEWRAEWDNILEVIREITPALTGFAEDEKAIEEQLQKGNYVGHHSRQYETLYHPHYRLLDSSRANFLKKRYL</sequence>